<dbReference type="GeneID" id="25788075"/>
<accession>G9MSH1</accession>
<comment type="caution">
    <text evidence="1">The sequence shown here is derived from an EMBL/GenBank/DDBJ whole genome shotgun (WGS) entry which is preliminary data.</text>
</comment>
<dbReference type="OrthoDB" id="3481168at2759"/>
<proteinExistence type="predicted"/>
<protein>
    <recommendedName>
        <fullName evidence="3">Metallo-beta-lactamase domain-containing protein</fullName>
    </recommendedName>
</protein>
<evidence type="ECO:0000313" key="1">
    <source>
        <dbReference type="EMBL" id="EHK22975.1"/>
    </source>
</evidence>
<dbReference type="SUPFAM" id="SSF56281">
    <property type="entry name" value="Metallo-hydrolase/oxidoreductase"/>
    <property type="match status" value="1"/>
</dbReference>
<dbReference type="Proteomes" id="UP000007115">
    <property type="component" value="Unassembled WGS sequence"/>
</dbReference>
<dbReference type="Gene3D" id="3.60.15.10">
    <property type="entry name" value="Ribonuclease Z/Hydroxyacylglutathione hydrolase-like"/>
    <property type="match status" value="1"/>
</dbReference>
<reference evidence="1 2" key="1">
    <citation type="journal article" date="2011" name="Genome Biol.">
        <title>Comparative genome sequence analysis underscores mycoparasitism as the ancestral life style of Trichoderma.</title>
        <authorList>
            <person name="Kubicek C.P."/>
            <person name="Herrera-Estrella A."/>
            <person name="Seidl-Seiboth V."/>
            <person name="Martinez D.A."/>
            <person name="Druzhinina I.S."/>
            <person name="Thon M."/>
            <person name="Zeilinger S."/>
            <person name="Casas-Flores S."/>
            <person name="Horwitz B.A."/>
            <person name="Mukherjee P.K."/>
            <person name="Mukherjee M."/>
            <person name="Kredics L."/>
            <person name="Alcaraz L.D."/>
            <person name="Aerts A."/>
            <person name="Antal Z."/>
            <person name="Atanasova L."/>
            <person name="Cervantes-Badillo M.G."/>
            <person name="Challacombe J."/>
            <person name="Chertkov O."/>
            <person name="McCluskey K."/>
            <person name="Coulpier F."/>
            <person name="Deshpande N."/>
            <person name="von Doehren H."/>
            <person name="Ebbole D.J."/>
            <person name="Esquivel-Naranjo E.U."/>
            <person name="Fekete E."/>
            <person name="Flipphi M."/>
            <person name="Glaser F."/>
            <person name="Gomez-Rodriguez E.Y."/>
            <person name="Gruber S."/>
            <person name="Han C."/>
            <person name="Henrissat B."/>
            <person name="Hermosa R."/>
            <person name="Hernandez-Onate M."/>
            <person name="Karaffa L."/>
            <person name="Kosti I."/>
            <person name="Le Crom S."/>
            <person name="Lindquist E."/>
            <person name="Lucas S."/>
            <person name="Luebeck M."/>
            <person name="Luebeck P.S."/>
            <person name="Margeot A."/>
            <person name="Metz B."/>
            <person name="Misra M."/>
            <person name="Nevalainen H."/>
            <person name="Omann M."/>
            <person name="Packer N."/>
            <person name="Perrone G."/>
            <person name="Uresti-Rivera E.E."/>
            <person name="Salamov A."/>
            <person name="Schmoll M."/>
            <person name="Seiboth B."/>
            <person name="Shapiro H."/>
            <person name="Sukno S."/>
            <person name="Tamayo-Ramos J.A."/>
            <person name="Tisch D."/>
            <person name="Wiest A."/>
            <person name="Wilkinson H.H."/>
            <person name="Zhang M."/>
            <person name="Coutinho P.M."/>
            <person name="Kenerley C.M."/>
            <person name="Monte E."/>
            <person name="Baker S.E."/>
            <person name="Grigoriev I.V."/>
        </authorList>
    </citation>
    <scope>NUCLEOTIDE SEQUENCE [LARGE SCALE GENOMIC DNA]</scope>
    <source>
        <strain evidence="2">Gv29-8 / FGSC 10586</strain>
    </source>
</reference>
<dbReference type="VEuPathDB" id="FungiDB:TRIVIDRAFT_150186"/>
<dbReference type="HOGENOM" id="CLU_025636_0_0_1"/>
<organism evidence="1 2">
    <name type="scientific">Hypocrea virens (strain Gv29-8 / FGSC 10586)</name>
    <name type="common">Gliocladium virens</name>
    <name type="synonym">Trichoderma virens</name>
    <dbReference type="NCBI Taxonomy" id="413071"/>
    <lineage>
        <taxon>Eukaryota</taxon>
        <taxon>Fungi</taxon>
        <taxon>Dikarya</taxon>
        <taxon>Ascomycota</taxon>
        <taxon>Pezizomycotina</taxon>
        <taxon>Sordariomycetes</taxon>
        <taxon>Hypocreomycetidae</taxon>
        <taxon>Hypocreales</taxon>
        <taxon>Hypocreaceae</taxon>
        <taxon>Trichoderma</taxon>
    </lineage>
</organism>
<dbReference type="InterPro" id="IPR036866">
    <property type="entry name" value="RibonucZ/Hydroxyglut_hydro"/>
</dbReference>
<keyword evidence="2" id="KW-1185">Reference proteome</keyword>
<sequence>MLPAAFAAAVYPENAAKLSATNILSRGISALGGLNALESLRGISYHSNLLRSQTLEESKFPGSPDTGVIVQGSQTLSYDLSSNSSDVIQRIDKLYTISDFFNFARPSLDPFDVSLVVRGGASGYACYVKGNEHVFNPPDNAFGYTDVRDATRLSPNLNLTVLFDPETYLPFVVRAYENHRIFGPSTNDYILANYSVIDGLRIPQTVHTLYNEGNLLFHTIRDAITINPQFEAGYFDGLSNDQIGQTGSQLKPTPAESSSEYDPAEVFENNENLVWYGPYPGSLETLNVSRPVAGLPNFYNLVFEGSIYACTVGIFDDAIIVADAAPHQSKLVIQWIKQTFHRRPTHLLISHHHHDHNYGAADFVEAGAVLVVPKGYEYYWQNIPGVKFALSEENKPFIHKDKHMQVRAIWHPGFVHASDWMYFMWTTACPTANSPVVATLADAWSPGFIGYEFDNNLAISYLNFAAADRMPHDYLVVPIHGSPHNISELYTLTGYAYPKYKTTDFRSGGALC</sequence>
<name>G9MSH1_HYPVG</name>
<evidence type="ECO:0008006" key="3">
    <source>
        <dbReference type="Google" id="ProtNLM"/>
    </source>
</evidence>
<dbReference type="OMA" id="QARFLWR"/>
<dbReference type="RefSeq" id="XP_013957175.1">
    <property type="nucleotide sequence ID" value="XM_014101700.1"/>
</dbReference>
<dbReference type="EMBL" id="ABDF02000006">
    <property type="protein sequence ID" value="EHK22975.1"/>
    <property type="molecule type" value="Genomic_DNA"/>
</dbReference>
<dbReference type="eggNOG" id="ENOG502SX07">
    <property type="taxonomic scope" value="Eukaryota"/>
</dbReference>
<dbReference type="InParanoid" id="G9MSH1"/>
<evidence type="ECO:0000313" key="2">
    <source>
        <dbReference type="Proteomes" id="UP000007115"/>
    </source>
</evidence>
<dbReference type="AlphaFoldDB" id="G9MSH1"/>
<gene>
    <name evidence="1" type="ORF">TRIVIDRAFT_150186</name>
</gene>